<evidence type="ECO:0000259" key="1">
    <source>
        <dbReference type="Pfam" id="PF14065"/>
    </source>
</evidence>
<dbReference type="InterPro" id="IPR013783">
    <property type="entry name" value="Ig-like_fold"/>
</dbReference>
<reference evidence="2" key="1">
    <citation type="submission" date="2018-12" db="EMBL/GenBank/DDBJ databases">
        <authorList>
            <person name="Will S."/>
            <person name="Neumann-Schaal M."/>
            <person name="Henke P."/>
        </authorList>
    </citation>
    <scope>NUCLEOTIDE SEQUENCE</scope>
    <source>
        <strain evidence="2">PCC 7102</strain>
    </source>
</reference>
<dbReference type="RefSeq" id="WP_127087691.1">
    <property type="nucleotide sequence ID" value="NZ_RSCL01000067.1"/>
</dbReference>
<reference evidence="2" key="2">
    <citation type="journal article" date="2019" name="Genome Biol. Evol.">
        <title>Day and night: Metabolic profiles and evolutionary relationships of six axenic non-marine cyanobacteria.</title>
        <authorList>
            <person name="Will S.E."/>
            <person name="Henke P."/>
            <person name="Boedeker C."/>
            <person name="Huang S."/>
            <person name="Brinkmann H."/>
            <person name="Rohde M."/>
            <person name="Jarek M."/>
            <person name="Friedl T."/>
            <person name="Seufert S."/>
            <person name="Schumacher M."/>
            <person name="Overmann J."/>
            <person name="Neumann-Schaal M."/>
            <person name="Petersen J."/>
        </authorList>
    </citation>
    <scope>NUCLEOTIDE SEQUENCE [LARGE SCALE GENOMIC DNA]</scope>
    <source>
        <strain evidence="2">PCC 7102</strain>
    </source>
</reference>
<evidence type="ECO:0000313" key="2">
    <source>
        <dbReference type="EMBL" id="RUS92876.1"/>
    </source>
</evidence>
<protein>
    <recommendedName>
        <fullName evidence="1">Pvc16 N-terminal domain-containing protein</fullName>
    </recommendedName>
</protein>
<keyword evidence="3" id="KW-1185">Reference proteome</keyword>
<sequence>MSNALSIAIVTAVIKNLLENGLVSDAIAASVGDVLVTALPPDKIQVGSDERAQINLFLYHVTQNRNVDWISQEYRNRHGSITPSNTRATNPPLALDLHYVLTAYGAKDFQAEILLGYAMQMLHKLPIITSDTIENALKNAADTSTSSVFSQAITGLSVSNLAAQMGQIKVSPEFLNMEDSSKIWSALQTHYRPSATYQASMVLIDSDSNDKSDFVDLILSEPTIEQVAAPGQLEEITVGSTLLIRGKRLRGDITQVRLNNIDKLFTPFDVQDTQVSIQVPPYLSAGVQTVQIIHSSMKSTEQHNLIESNIMPFVLHPKITVETLHVTSLQVNDGDLRSIDINVKFSPKVGKDQRISVLLNKISNHEPFSYSCLAPSQTKDTDIITIPLKKIKPGEYLVRVKVDGAESALYKNQSGEYDSPRITIK</sequence>
<dbReference type="Proteomes" id="UP000271624">
    <property type="component" value="Unassembled WGS sequence"/>
</dbReference>
<dbReference type="EMBL" id="RSCL01000067">
    <property type="protein sequence ID" value="RUS92876.1"/>
    <property type="molecule type" value="Genomic_DNA"/>
</dbReference>
<evidence type="ECO:0000313" key="3">
    <source>
        <dbReference type="Proteomes" id="UP000271624"/>
    </source>
</evidence>
<dbReference type="Gene3D" id="2.60.40.10">
    <property type="entry name" value="Immunoglobulins"/>
    <property type="match status" value="1"/>
</dbReference>
<dbReference type="AlphaFoldDB" id="A0A3S1A342"/>
<feature type="domain" description="Pvc16 N-terminal" evidence="1">
    <location>
        <begin position="10"/>
        <end position="210"/>
    </location>
</feature>
<gene>
    <name evidence="2" type="ORF">DSM106972_098010</name>
</gene>
<dbReference type="Pfam" id="PF14065">
    <property type="entry name" value="Pvc16_N"/>
    <property type="match status" value="1"/>
</dbReference>
<accession>A0A3S1A342</accession>
<organism evidence="2 3">
    <name type="scientific">Dulcicalothrix desertica PCC 7102</name>
    <dbReference type="NCBI Taxonomy" id="232991"/>
    <lineage>
        <taxon>Bacteria</taxon>
        <taxon>Bacillati</taxon>
        <taxon>Cyanobacteriota</taxon>
        <taxon>Cyanophyceae</taxon>
        <taxon>Nostocales</taxon>
        <taxon>Calotrichaceae</taxon>
        <taxon>Dulcicalothrix</taxon>
    </lineage>
</organism>
<proteinExistence type="predicted"/>
<dbReference type="InterPro" id="IPR025351">
    <property type="entry name" value="Pvc16_N"/>
</dbReference>
<name>A0A3S1A342_9CYAN</name>
<dbReference type="OrthoDB" id="527247at2"/>
<comment type="caution">
    <text evidence="2">The sequence shown here is derived from an EMBL/GenBank/DDBJ whole genome shotgun (WGS) entry which is preliminary data.</text>
</comment>